<name>K9VDY2_9CYAN</name>
<keyword evidence="3" id="KW-1185">Reference proteome</keyword>
<dbReference type="HOGENOM" id="CLU_3390532_0_0_3"/>
<evidence type="ECO:0000256" key="1">
    <source>
        <dbReference type="SAM" id="MobiDB-lite"/>
    </source>
</evidence>
<evidence type="ECO:0000313" key="2">
    <source>
        <dbReference type="EMBL" id="AFZ06121.1"/>
    </source>
</evidence>
<reference evidence="2 3" key="1">
    <citation type="submission" date="2012-05" db="EMBL/GenBank/DDBJ databases">
        <title>Finished chromosome of genome of Oscillatoria sp. PCC 7112.</title>
        <authorList>
            <consortium name="US DOE Joint Genome Institute"/>
            <person name="Gugger M."/>
            <person name="Coursin T."/>
            <person name="Rippka R."/>
            <person name="Tandeau De Marsac N."/>
            <person name="Huntemann M."/>
            <person name="Wei C.-L."/>
            <person name="Han J."/>
            <person name="Detter J.C."/>
            <person name="Han C."/>
            <person name="Tapia R."/>
            <person name="Davenport K."/>
            <person name="Daligault H."/>
            <person name="Erkkila T."/>
            <person name="Gu W."/>
            <person name="Munk A.C.C."/>
            <person name="Teshima H."/>
            <person name="Xu Y."/>
            <person name="Chain P."/>
            <person name="Chen A."/>
            <person name="Krypides N."/>
            <person name="Mavromatis K."/>
            <person name="Markowitz V."/>
            <person name="Szeto E."/>
            <person name="Ivanova N."/>
            <person name="Mikhailova N."/>
            <person name="Ovchinnikova G."/>
            <person name="Pagani I."/>
            <person name="Pati A."/>
            <person name="Goodwin L."/>
            <person name="Peters L."/>
            <person name="Pitluck S."/>
            <person name="Woyke T."/>
            <person name="Kerfeld C."/>
        </authorList>
    </citation>
    <scope>NUCLEOTIDE SEQUENCE [LARGE SCALE GENOMIC DNA]</scope>
    <source>
        <strain evidence="2 3">PCC 7112</strain>
    </source>
</reference>
<evidence type="ECO:0000313" key="3">
    <source>
        <dbReference type="Proteomes" id="UP000010478"/>
    </source>
</evidence>
<feature type="region of interest" description="Disordered" evidence="1">
    <location>
        <begin position="1"/>
        <end position="32"/>
    </location>
</feature>
<sequence>MSAQLCDNRGPDQRDITDLLDGMKGAIGRGSG</sequence>
<dbReference type="AlphaFoldDB" id="K9VDY2"/>
<gene>
    <name evidence="2" type="ORF">Osc7112_1611</name>
</gene>
<accession>K9VDY2</accession>
<dbReference type="STRING" id="179408.Osc7112_1611"/>
<protein>
    <submittedName>
        <fullName evidence="2">Uncharacterized protein</fullName>
    </submittedName>
</protein>
<proteinExistence type="predicted"/>
<dbReference type="Proteomes" id="UP000010478">
    <property type="component" value="Chromosome"/>
</dbReference>
<dbReference type="EMBL" id="CP003614">
    <property type="protein sequence ID" value="AFZ06121.1"/>
    <property type="molecule type" value="Genomic_DNA"/>
</dbReference>
<dbReference type="KEGG" id="oni:Osc7112_1611"/>
<organism evidence="2 3">
    <name type="scientific">Phormidium nigroviride PCC 7112</name>
    <dbReference type="NCBI Taxonomy" id="179408"/>
    <lineage>
        <taxon>Bacteria</taxon>
        <taxon>Bacillati</taxon>
        <taxon>Cyanobacteriota</taxon>
        <taxon>Cyanophyceae</taxon>
        <taxon>Oscillatoriophycideae</taxon>
        <taxon>Oscillatoriales</taxon>
        <taxon>Oscillatoriaceae</taxon>
        <taxon>Phormidium</taxon>
    </lineage>
</organism>